<proteinExistence type="predicted"/>
<evidence type="ECO:0000313" key="2">
    <source>
        <dbReference type="Proteomes" id="UP000029055"/>
    </source>
</evidence>
<keyword evidence="2" id="KW-1185">Reference proteome</keyword>
<comment type="caution">
    <text evidence="1">The sequence shown here is derived from an EMBL/GenBank/DDBJ whole genome shotgun (WGS) entry which is preliminary data.</text>
</comment>
<gene>
    <name evidence="1" type="ORF">BISU_0855</name>
</gene>
<protein>
    <recommendedName>
        <fullName evidence="3">S1 motif domain-containing protein</fullName>
    </recommendedName>
</protein>
<accession>A0A087E578</accession>
<dbReference type="InterPro" id="IPR048108">
    <property type="entry name" value="CBO2463_dom"/>
</dbReference>
<dbReference type="RefSeq" id="WP_024464149.1">
    <property type="nucleotide sequence ID" value="NZ_CP062939.1"/>
</dbReference>
<reference evidence="1 2" key="1">
    <citation type="submission" date="2014-03" db="EMBL/GenBank/DDBJ databases">
        <title>Genomics of Bifidobacteria.</title>
        <authorList>
            <person name="Ventura M."/>
            <person name="Milani C."/>
            <person name="Lugli G.A."/>
        </authorList>
    </citation>
    <scope>NUCLEOTIDE SEQUENCE [LARGE SCALE GENOMIC DNA]</scope>
    <source>
        <strain evidence="1 2">LMG 11597</strain>
    </source>
</reference>
<sequence>MNIELRPVLLHGVIKEITEVGVRIGVNGRMGVLSLPLRSIYTDKPLALGQECEFYLSYVNVL</sequence>
<dbReference type="AlphaFoldDB" id="A0A087E578"/>
<dbReference type="Proteomes" id="UP000029055">
    <property type="component" value="Unassembled WGS sequence"/>
</dbReference>
<dbReference type="eggNOG" id="ENOG5033CC8">
    <property type="taxonomic scope" value="Bacteria"/>
</dbReference>
<organism evidence="1 2">
    <name type="scientific">Bifidobacterium subtile</name>
    <dbReference type="NCBI Taxonomy" id="77635"/>
    <lineage>
        <taxon>Bacteria</taxon>
        <taxon>Bacillati</taxon>
        <taxon>Actinomycetota</taxon>
        <taxon>Actinomycetes</taxon>
        <taxon>Bifidobacteriales</taxon>
        <taxon>Bifidobacteriaceae</taxon>
        <taxon>Bifidobacterium</taxon>
    </lineage>
</organism>
<dbReference type="EMBL" id="JGZR01000007">
    <property type="protein sequence ID" value="KFJ02929.1"/>
    <property type="molecule type" value="Genomic_DNA"/>
</dbReference>
<name>A0A087E578_9BIFI</name>
<dbReference type="GeneID" id="78128073"/>
<dbReference type="OrthoDB" id="3233899at2"/>
<evidence type="ECO:0008006" key="3">
    <source>
        <dbReference type="Google" id="ProtNLM"/>
    </source>
</evidence>
<dbReference type="STRING" id="77635.BISU_0855"/>
<evidence type="ECO:0000313" key="1">
    <source>
        <dbReference type="EMBL" id="KFJ02929.1"/>
    </source>
</evidence>
<dbReference type="NCBIfam" id="NF041553">
    <property type="entry name" value="CBO2463_dom"/>
    <property type="match status" value="1"/>
</dbReference>